<evidence type="ECO:0000256" key="1">
    <source>
        <dbReference type="SAM" id="MobiDB-lite"/>
    </source>
</evidence>
<reference evidence="2 3" key="1">
    <citation type="submission" date="2016-09" db="EMBL/GenBank/DDBJ databases">
        <authorList>
            <person name="Capua I."/>
            <person name="De Benedictis P."/>
            <person name="Joannis T."/>
            <person name="Lombin L.H."/>
            <person name="Cattoli G."/>
        </authorList>
    </citation>
    <scope>NUCLEOTIDE SEQUENCE [LARGE SCALE GENOMIC DNA]</scope>
    <source>
        <strain evidence="2 3">IMI 309357</strain>
    </source>
</reference>
<evidence type="ECO:0000313" key="3">
    <source>
        <dbReference type="Proteomes" id="UP000176998"/>
    </source>
</evidence>
<proteinExistence type="predicted"/>
<dbReference type="Proteomes" id="UP000176998">
    <property type="component" value="Unassembled WGS sequence"/>
</dbReference>
<sequence length="236" mass="26573">MDAHALLSAQGWRGKGHSLHATDDSIGLAKPLLLNRKDNTKGLGTKAHFTSDTWWMNAFDEQLQGLDTSKKGQVTQTVTQGRLNQIEKVSGGKWMLYASFVRGGFLEGTIQEHERKVKEEDEEASGASTPESEDTAAEGTSNSEGEDKEVKRRVVKIKEKKERGETKEERRARRAAKKARKAAREARRSDRAVRKVLNLKGSSPRDRKESKEEKRARREMKKAKREAKKAKKGVFS</sequence>
<organism evidence="2 3">
    <name type="scientific">Colletotrichum orchidophilum</name>
    <dbReference type="NCBI Taxonomy" id="1209926"/>
    <lineage>
        <taxon>Eukaryota</taxon>
        <taxon>Fungi</taxon>
        <taxon>Dikarya</taxon>
        <taxon>Ascomycota</taxon>
        <taxon>Pezizomycotina</taxon>
        <taxon>Sordariomycetes</taxon>
        <taxon>Hypocreomycetidae</taxon>
        <taxon>Glomerellales</taxon>
        <taxon>Glomerellaceae</taxon>
        <taxon>Colletotrichum</taxon>
    </lineage>
</organism>
<dbReference type="EMBL" id="MJBS01000118">
    <property type="protein sequence ID" value="OHE93495.1"/>
    <property type="molecule type" value="Genomic_DNA"/>
</dbReference>
<feature type="compositionally biased region" description="Basic and acidic residues" evidence="1">
    <location>
        <begin position="182"/>
        <end position="193"/>
    </location>
</feature>
<feature type="compositionally biased region" description="Basic residues" evidence="1">
    <location>
        <begin position="172"/>
        <end position="181"/>
    </location>
</feature>
<protein>
    <recommendedName>
        <fullName evidence="4">DNA-directed RNA polymerase II subunit RPB1</fullName>
    </recommendedName>
</protein>
<accession>A0A1G4AWJ9</accession>
<feature type="compositionally biased region" description="Basic and acidic residues" evidence="1">
    <location>
        <begin position="203"/>
        <end position="216"/>
    </location>
</feature>
<feature type="compositionally biased region" description="Basic and acidic residues" evidence="1">
    <location>
        <begin position="148"/>
        <end position="171"/>
    </location>
</feature>
<comment type="caution">
    <text evidence="2">The sequence shown here is derived from an EMBL/GenBank/DDBJ whole genome shotgun (WGS) entry which is preliminary data.</text>
</comment>
<feature type="compositionally biased region" description="Basic residues" evidence="1">
    <location>
        <begin position="217"/>
        <end position="236"/>
    </location>
</feature>
<keyword evidence="3" id="KW-1185">Reference proteome</keyword>
<evidence type="ECO:0008006" key="4">
    <source>
        <dbReference type="Google" id="ProtNLM"/>
    </source>
</evidence>
<dbReference type="OrthoDB" id="3366546at2759"/>
<gene>
    <name evidence="2" type="ORF">CORC01_11181</name>
</gene>
<name>A0A1G4AWJ9_9PEZI</name>
<dbReference type="STRING" id="1209926.A0A1G4AWJ9"/>
<dbReference type="RefSeq" id="XP_022470660.1">
    <property type="nucleotide sequence ID" value="XM_022622807.1"/>
</dbReference>
<evidence type="ECO:0000313" key="2">
    <source>
        <dbReference type="EMBL" id="OHE93495.1"/>
    </source>
</evidence>
<dbReference type="GeneID" id="34564317"/>
<feature type="region of interest" description="Disordered" evidence="1">
    <location>
        <begin position="114"/>
        <end position="236"/>
    </location>
</feature>
<dbReference type="AlphaFoldDB" id="A0A1G4AWJ9"/>